<dbReference type="RefSeq" id="WP_134174275.1">
    <property type="nucleotide sequence ID" value="NZ_SODI01000001.1"/>
</dbReference>
<comment type="caution">
    <text evidence="2">The sequence shown here is derived from an EMBL/GenBank/DDBJ whole genome shotgun (WGS) entry which is preliminary data.</text>
</comment>
<dbReference type="AlphaFoldDB" id="A0A4Y8KRF5"/>
<evidence type="ECO:0000313" key="3">
    <source>
        <dbReference type="Proteomes" id="UP000298218"/>
    </source>
</evidence>
<dbReference type="Gene3D" id="3.30.70.100">
    <property type="match status" value="1"/>
</dbReference>
<gene>
    <name evidence="2" type="ORF">E3T53_09900</name>
</gene>
<reference evidence="2 3" key="1">
    <citation type="submission" date="2019-03" db="EMBL/GenBank/DDBJ databases">
        <title>Genomics of glacier-inhabiting Cryobacterium strains.</title>
        <authorList>
            <person name="Liu Q."/>
            <person name="Xin Y.-H."/>
        </authorList>
    </citation>
    <scope>NUCLEOTIDE SEQUENCE [LARGE SCALE GENOMIC DNA]</scope>
    <source>
        <strain evidence="2 3">CGMCC 1.4292</strain>
    </source>
</reference>
<dbReference type="GO" id="GO:0004497">
    <property type="term" value="F:monooxygenase activity"/>
    <property type="evidence" value="ECO:0007669"/>
    <property type="project" value="UniProtKB-KW"/>
</dbReference>
<dbReference type="InterPro" id="IPR011008">
    <property type="entry name" value="Dimeric_a/b-barrel"/>
</dbReference>
<feature type="domain" description="ABM" evidence="1">
    <location>
        <begin position="3"/>
        <end position="71"/>
    </location>
</feature>
<evidence type="ECO:0000313" key="2">
    <source>
        <dbReference type="EMBL" id="TFD78494.1"/>
    </source>
</evidence>
<keyword evidence="3" id="KW-1185">Reference proteome</keyword>
<proteinExistence type="predicted"/>
<name>A0A4Y8KRF5_9MICO</name>
<dbReference type="Pfam" id="PF03992">
    <property type="entry name" value="ABM"/>
    <property type="match status" value="1"/>
</dbReference>
<accession>A0A4Y8KRF5</accession>
<dbReference type="EMBL" id="SOHQ01000028">
    <property type="protein sequence ID" value="TFD78494.1"/>
    <property type="molecule type" value="Genomic_DNA"/>
</dbReference>
<dbReference type="OrthoDB" id="5241825at2"/>
<dbReference type="SUPFAM" id="SSF54909">
    <property type="entry name" value="Dimeric alpha+beta barrel"/>
    <property type="match status" value="1"/>
</dbReference>
<keyword evidence="2" id="KW-0560">Oxidoreductase</keyword>
<protein>
    <submittedName>
        <fullName evidence="2">Antibiotic biosynthesis monooxygenase</fullName>
    </submittedName>
</protein>
<dbReference type="InterPro" id="IPR007138">
    <property type="entry name" value="ABM_dom"/>
</dbReference>
<evidence type="ECO:0000259" key="1">
    <source>
        <dbReference type="Pfam" id="PF03992"/>
    </source>
</evidence>
<dbReference type="Proteomes" id="UP000298218">
    <property type="component" value="Unassembled WGS sequence"/>
</dbReference>
<keyword evidence="2" id="KW-0503">Monooxygenase</keyword>
<organism evidence="2 3">
    <name type="scientific">Cryobacterium psychrophilum</name>
    <dbReference type="NCBI Taxonomy" id="41988"/>
    <lineage>
        <taxon>Bacteria</taxon>
        <taxon>Bacillati</taxon>
        <taxon>Actinomycetota</taxon>
        <taxon>Actinomycetes</taxon>
        <taxon>Micrococcales</taxon>
        <taxon>Microbacteriaceae</taxon>
        <taxon>Cryobacterium</taxon>
    </lineage>
</organism>
<sequence length="103" mass="10701">MSIIVIATLLPNPGRVQDALDAFAGAAPLVHEEAGCELYALHTDQSKLVMVERWATADDLAAHSTGDAMAELNRLMGDALTGAPEVSIMANVPTGVSSKGTIQ</sequence>